<gene>
    <name evidence="1" type="ORF">HAX54_014016</name>
</gene>
<sequence>VEATEFDLPTDKNSTDFVLSIESNRLVTIENLFQQSTWKSHHWFDRFWQHSRAPVTCSGHDQYQIEPFNEMNSSIQRVPQATQQNATNISFKESGGGAIFSQGGVSTGYVKTQNWLGDSVSNPQVQKALYNSSPNDLNLQIRGDNANNAQCLAGNIAPVIGKIISHPQITQHQSTNTSNNQTIFLNPSIKNSKITVVHSDSIGQNTASLNSQALVAGYDMISDLNISSNILTNNVAQKKAINTTGTRNTTKSIVSNKEMPH</sequence>
<reference evidence="1 2" key="1">
    <citation type="journal article" date="2021" name="BMC Genomics">
        <title>Datura genome reveals duplications of psychoactive alkaloid biosynthetic genes and high mutation rate following tissue culture.</title>
        <authorList>
            <person name="Rajewski A."/>
            <person name="Carter-House D."/>
            <person name="Stajich J."/>
            <person name="Litt A."/>
        </authorList>
    </citation>
    <scope>NUCLEOTIDE SEQUENCE [LARGE SCALE GENOMIC DNA]</scope>
    <source>
        <strain evidence="1">AR-01</strain>
    </source>
</reference>
<evidence type="ECO:0000313" key="1">
    <source>
        <dbReference type="EMBL" id="MCE5166019.1"/>
    </source>
</evidence>
<organism evidence="1 2">
    <name type="scientific">Datura stramonium</name>
    <name type="common">Jimsonweed</name>
    <name type="synonym">Common thornapple</name>
    <dbReference type="NCBI Taxonomy" id="4076"/>
    <lineage>
        <taxon>Eukaryota</taxon>
        <taxon>Viridiplantae</taxon>
        <taxon>Streptophyta</taxon>
        <taxon>Embryophyta</taxon>
        <taxon>Tracheophyta</taxon>
        <taxon>Spermatophyta</taxon>
        <taxon>Magnoliopsida</taxon>
        <taxon>eudicotyledons</taxon>
        <taxon>Gunneridae</taxon>
        <taxon>Pentapetalae</taxon>
        <taxon>asterids</taxon>
        <taxon>lamiids</taxon>
        <taxon>Solanales</taxon>
        <taxon>Solanaceae</taxon>
        <taxon>Solanoideae</taxon>
        <taxon>Datureae</taxon>
        <taxon>Datura</taxon>
    </lineage>
</organism>
<dbReference type="EMBL" id="JACEIK010018628">
    <property type="protein sequence ID" value="MCE5166019.1"/>
    <property type="molecule type" value="Genomic_DNA"/>
</dbReference>
<keyword evidence="2" id="KW-1185">Reference proteome</keyword>
<evidence type="ECO:0000313" key="2">
    <source>
        <dbReference type="Proteomes" id="UP000823775"/>
    </source>
</evidence>
<dbReference type="Proteomes" id="UP000823775">
    <property type="component" value="Unassembled WGS sequence"/>
</dbReference>
<accession>A0ABS8Y413</accession>
<proteinExistence type="predicted"/>
<comment type="caution">
    <text evidence="1">The sequence shown here is derived from an EMBL/GenBank/DDBJ whole genome shotgun (WGS) entry which is preliminary data.</text>
</comment>
<protein>
    <submittedName>
        <fullName evidence="1">Uncharacterized protein</fullName>
    </submittedName>
</protein>
<name>A0ABS8Y413_DATST</name>
<feature type="non-terminal residue" evidence="1">
    <location>
        <position position="1"/>
    </location>
</feature>